<evidence type="ECO:0000313" key="2">
    <source>
        <dbReference type="Proteomes" id="UP000254326"/>
    </source>
</evidence>
<gene>
    <name evidence="1" type="ORF">DN730_07900</name>
</gene>
<organism evidence="1 2">
    <name type="scientific">Marinomonas piezotolerans</name>
    <dbReference type="NCBI Taxonomy" id="2213058"/>
    <lineage>
        <taxon>Bacteria</taxon>
        <taxon>Pseudomonadati</taxon>
        <taxon>Pseudomonadota</taxon>
        <taxon>Gammaproteobacteria</taxon>
        <taxon>Oceanospirillales</taxon>
        <taxon>Oceanospirillaceae</taxon>
        <taxon>Marinomonas</taxon>
    </lineage>
</organism>
<keyword evidence="2" id="KW-1185">Reference proteome</keyword>
<sequence length="62" mass="6887">MLTKCSPVTMRANLKNVESLMKAGIDFVAVPVRDPEHKKELLTQSMEMLIQLANEASASNKK</sequence>
<comment type="caution">
    <text evidence="1">The sequence shown here is derived from an EMBL/GenBank/DDBJ whole genome shotgun (WGS) entry which is preliminary data.</text>
</comment>
<accession>A0A370U955</accession>
<dbReference type="OrthoDB" id="9969222at2"/>
<dbReference type="AlphaFoldDB" id="A0A370U955"/>
<dbReference type="RefSeq" id="WP_115467582.1">
    <property type="nucleotide sequence ID" value="NZ_QKRA01000003.1"/>
</dbReference>
<dbReference type="EMBL" id="QKRA01000003">
    <property type="protein sequence ID" value="RDL44319.1"/>
    <property type="molecule type" value="Genomic_DNA"/>
</dbReference>
<dbReference type="InterPro" id="IPR009814">
    <property type="entry name" value="Phage_lambda_Xis_Q38267"/>
</dbReference>
<protein>
    <recommendedName>
        <fullName evidence="3">DUF1382 domain-containing protein</fullName>
    </recommendedName>
</protein>
<name>A0A370U955_9GAMM</name>
<evidence type="ECO:0000313" key="1">
    <source>
        <dbReference type="EMBL" id="RDL44319.1"/>
    </source>
</evidence>
<dbReference type="Proteomes" id="UP000254326">
    <property type="component" value="Unassembled WGS sequence"/>
</dbReference>
<dbReference type="Pfam" id="PF07131">
    <property type="entry name" value="DUF1382"/>
    <property type="match status" value="1"/>
</dbReference>
<proteinExistence type="predicted"/>
<reference evidence="1 2" key="1">
    <citation type="submission" date="2018-06" db="EMBL/GenBank/DDBJ databases">
        <title>Marinomonas sp. YLB-05 draft genome sequence.</title>
        <authorList>
            <person name="Yu L."/>
            <person name="Tang X."/>
        </authorList>
    </citation>
    <scope>NUCLEOTIDE SEQUENCE [LARGE SCALE GENOMIC DNA]</scope>
    <source>
        <strain evidence="1 2">YLB-05</strain>
    </source>
</reference>
<evidence type="ECO:0008006" key="3">
    <source>
        <dbReference type="Google" id="ProtNLM"/>
    </source>
</evidence>